<keyword evidence="7" id="KW-1185">Reference proteome</keyword>
<evidence type="ECO:0000313" key="7">
    <source>
        <dbReference type="Proteomes" id="UP000182427"/>
    </source>
</evidence>
<gene>
    <name evidence="6" type="ORF">SAMN05444167_3898</name>
</gene>
<dbReference type="InterPro" id="IPR003798">
    <property type="entry name" value="DNA_recombination_RmuC"/>
</dbReference>
<protein>
    <submittedName>
        <fullName evidence="6">DNA recombination protein RmuC</fullName>
    </submittedName>
</protein>
<dbReference type="Pfam" id="PF02646">
    <property type="entry name" value="RmuC"/>
    <property type="match status" value="1"/>
</dbReference>
<dbReference type="OrthoDB" id="370725at2"/>
<evidence type="ECO:0000256" key="5">
    <source>
        <dbReference type="SAM" id="MobiDB-lite"/>
    </source>
</evidence>
<evidence type="ECO:0000256" key="1">
    <source>
        <dbReference type="ARBA" id="ARBA00003416"/>
    </source>
</evidence>
<feature type="compositionally biased region" description="Polar residues" evidence="5">
    <location>
        <begin position="68"/>
        <end position="82"/>
    </location>
</feature>
<name>A0A1G7QMF5_9BACT</name>
<feature type="region of interest" description="Disordered" evidence="5">
    <location>
        <begin position="67"/>
        <end position="87"/>
    </location>
</feature>
<dbReference type="Proteomes" id="UP000182427">
    <property type="component" value="Chromosome I"/>
</dbReference>
<evidence type="ECO:0000256" key="3">
    <source>
        <dbReference type="ARBA" id="ARBA00023054"/>
    </source>
</evidence>
<dbReference type="SUPFAM" id="SSF58113">
    <property type="entry name" value="Apolipoprotein A-I"/>
    <property type="match status" value="1"/>
</dbReference>
<proteinExistence type="inferred from homology"/>
<dbReference type="EMBL" id="LT629690">
    <property type="protein sequence ID" value="SDF98800.1"/>
    <property type="molecule type" value="Genomic_DNA"/>
</dbReference>
<accession>A0A1G7QMF5</accession>
<organism evidence="6 7">
    <name type="scientific">Terriglobus roseus</name>
    <dbReference type="NCBI Taxonomy" id="392734"/>
    <lineage>
        <taxon>Bacteria</taxon>
        <taxon>Pseudomonadati</taxon>
        <taxon>Acidobacteriota</taxon>
        <taxon>Terriglobia</taxon>
        <taxon>Terriglobales</taxon>
        <taxon>Acidobacteriaceae</taxon>
        <taxon>Terriglobus</taxon>
    </lineage>
</organism>
<keyword evidence="3" id="KW-0175">Coiled coil</keyword>
<keyword evidence="4" id="KW-0233">DNA recombination</keyword>
<comment type="function">
    <text evidence="1">Involved in DNA recombination.</text>
</comment>
<comment type="similarity">
    <text evidence="2">Belongs to the RmuC family.</text>
</comment>
<reference evidence="7" key="1">
    <citation type="submission" date="2016-10" db="EMBL/GenBank/DDBJ databases">
        <authorList>
            <person name="Varghese N."/>
            <person name="Submissions S."/>
        </authorList>
    </citation>
    <scope>NUCLEOTIDE SEQUENCE [LARGE SCALE GENOMIC DNA]</scope>
    <source>
        <strain evidence="7">GAS232</strain>
    </source>
</reference>
<dbReference type="PANTHER" id="PTHR30563">
    <property type="entry name" value="DNA RECOMBINATION PROTEIN RMUC"/>
    <property type="match status" value="1"/>
</dbReference>
<sequence length="532" mass="58749">MLLAVLALQLILLVLLVVLLARKSGANTAADPRLSALPDAMIQLAAKLDASDAAMRNQVVELRREQAENATQARHAAEQTSRNLREEVSSSITTLSKAINEGITASRTENANAFGSFRTDNTEAANKLREAVTAELNRIGQRLETFFAEAAKQERESRVALNSALTELTANNTKNNETLRESLQQAFSSIRSEQREGGEALKKTVESGLRTLNTDNAAKLDEMRVIVDEKLQSTLNERLTASFGTVSDQLTKVHTGLGEMKELATGVSDLKRVFSNVKSRGVVGEFQLGMQLEQMFSRDQYLVNAKIKEGSGEAVEFALKIPEGDNNHVLLPIDAKFPREDWERLEWAYEHGTKEEQDKAGNAFERAIRTEGKRICDKYIDPPKTLPVGIMFLPTEALYAEVMRRPGLQAELQSQCRVTVAGPSSFMAILTSFQMGFRTLAIQQKGSEVWNVLANVKKEFGKFELLMDKVQNNVKTVQNTLGDIGTRTRQINRKLHDVSELPALETPPKSGLLSFEPAGVTPALFAADEDDS</sequence>
<dbReference type="RefSeq" id="WP_083346617.1">
    <property type="nucleotide sequence ID" value="NZ_LT629690.1"/>
</dbReference>
<dbReference type="AlphaFoldDB" id="A0A1G7QMF5"/>
<evidence type="ECO:0000313" key="6">
    <source>
        <dbReference type="EMBL" id="SDF98800.1"/>
    </source>
</evidence>
<dbReference type="PANTHER" id="PTHR30563:SF0">
    <property type="entry name" value="DNA RECOMBINATION PROTEIN RMUC"/>
    <property type="match status" value="1"/>
</dbReference>
<evidence type="ECO:0000256" key="4">
    <source>
        <dbReference type="ARBA" id="ARBA00023172"/>
    </source>
</evidence>
<dbReference type="GO" id="GO:0006310">
    <property type="term" value="P:DNA recombination"/>
    <property type="evidence" value="ECO:0007669"/>
    <property type="project" value="UniProtKB-KW"/>
</dbReference>
<evidence type="ECO:0000256" key="2">
    <source>
        <dbReference type="ARBA" id="ARBA00009840"/>
    </source>
</evidence>